<evidence type="ECO:0000313" key="1">
    <source>
        <dbReference type="EMBL" id="KKK47061.1"/>
    </source>
</evidence>
<sequence length="88" mass="9970">MPEPCGCRIIDKTTEENGEWDKEQVIAYCPKHLAVDDLIKVLDDLTHKHMIRGHPSWCSGEKPINKPCDCFINKAEQVLHAAEGKESK</sequence>
<dbReference type="AlphaFoldDB" id="A0A0F8YGB3"/>
<proteinExistence type="predicted"/>
<gene>
    <name evidence="1" type="ORF">LCGC14_3159000</name>
</gene>
<accession>A0A0F8YGB3</accession>
<protein>
    <submittedName>
        <fullName evidence="1">Uncharacterized protein</fullName>
    </submittedName>
</protein>
<comment type="caution">
    <text evidence="1">The sequence shown here is derived from an EMBL/GenBank/DDBJ whole genome shotgun (WGS) entry which is preliminary data.</text>
</comment>
<reference evidence="1" key="1">
    <citation type="journal article" date="2015" name="Nature">
        <title>Complex archaea that bridge the gap between prokaryotes and eukaryotes.</title>
        <authorList>
            <person name="Spang A."/>
            <person name="Saw J.H."/>
            <person name="Jorgensen S.L."/>
            <person name="Zaremba-Niedzwiedzka K."/>
            <person name="Martijn J."/>
            <person name="Lind A.E."/>
            <person name="van Eijk R."/>
            <person name="Schleper C."/>
            <person name="Guy L."/>
            <person name="Ettema T.J."/>
        </authorList>
    </citation>
    <scope>NUCLEOTIDE SEQUENCE</scope>
</reference>
<organism evidence="1">
    <name type="scientific">marine sediment metagenome</name>
    <dbReference type="NCBI Taxonomy" id="412755"/>
    <lineage>
        <taxon>unclassified sequences</taxon>
        <taxon>metagenomes</taxon>
        <taxon>ecological metagenomes</taxon>
    </lineage>
</organism>
<dbReference type="EMBL" id="LAZR01069768">
    <property type="protein sequence ID" value="KKK47061.1"/>
    <property type="molecule type" value="Genomic_DNA"/>
</dbReference>
<name>A0A0F8YGB3_9ZZZZ</name>